<dbReference type="CDD" id="cd00161">
    <property type="entry name" value="beta-trefoil_Ricin-like"/>
    <property type="match status" value="1"/>
</dbReference>
<evidence type="ECO:0000256" key="1">
    <source>
        <dbReference type="SAM" id="SignalP"/>
    </source>
</evidence>
<dbReference type="PROSITE" id="PS50231">
    <property type="entry name" value="RICIN_B_LECTIN"/>
    <property type="match status" value="1"/>
</dbReference>
<dbReference type="InterPro" id="IPR035992">
    <property type="entry name" value="Ricin_B-like_lectins"/>
</dbReference>
<dbReference type="Gene3D" id="2.80.10.50">
    <property type="match status" value="1"/>
</dbReference>
<organism evidence="2 3">
    <name type="scientific">Streptomyces lydicamycinicus</name>
    <dbReference type="NCBI Taxonomy" id="1546107"/>
    <lineage>
        <taxon>Bacteria</taxon>
        <taxon>Bacillati</taxon>
        <taxon>Actinomycetota</taxon>
        <taxon>Actinomycetes</taxon>
        <taxon>Kitasatosporales</taxon>
        <taxon>Streptomycetaceae</taxon>
        <taxon>Streptomyces</taxon>
    </lineage>
</organism>
<evidence type="ECO:0000313" key="3">
    <source>
        <dbReference type="Proteomes" id="UP000048965"/>
    </source>
</evidence>
<name>A0A0P4RBZ8_9ACTN</name>
<accession>A0A0P4RBZ8</accession>
<sequence length="218" mass="22893">MRFRNVAVSSRFIPRRRAIALVAVPLAACAVTLSPSAANADSTAPVVALAPSAYPDLAAAHYDLRPSGDDGSAREGVYLANATSTDYQKVNHKDEATIRAAQEFRQVSHGDGTVSFQQESADGSGPKCLALYGEGGEGTAGPFESPWLYSAPCTGGANQGFKLEPTGDGLVKIFNVGFNQCLRVEANPDPTASRFGGIYSGTCRDEAGFKWDLKQTGA</sequence>
<dbReference type="EMBL" id="BBNO01000008">
    <property type="protein sequence ID" value="GAO11100.1"/>
    <property type="molecule type" value="Genomic_DNA"/>
</dbReference>
<dbReference type="AlphaFoldDB" id="A0A0P4RBZ8"/>
<evidence type="ECO:0000313" key="2">
    <source>
        <dbReference type="EMBL" id="GAO11100.1"/>
    </source>
</evidence>
<dbReference type="OrthoDB" id="4273937at2"/>
<reference evidence="2 3" key="2">
    <citation type="journal article" date="2015" name="Stand. Genomic Sci.">
        <title>Draft genome sequence of marine-derived Streptomyces sp. TP-A0598, a producer of anti-MRSA antibiotic lydicamycins.</title>
        <authorList>
            <person name="Komaki H."/>
            <person name="Ichikawa N."/>
            <person name="Hosoyama A."/>
            <person name="Fujita N."/>
            <person name="Igarashi Y."/>
        </authorList>
    </citation>
    <scope>NUCLEOTIDE SEQUENCE [LARGE SCALE GENOMIC DNA]</scope>
    <source>
        <strain evidence="2 3">NBRC 110027</strain>
    </source>
</reference>
<dbReference type="Proteomes" id="UP000048965">
    <property type="component" value="Unassembled WGS sequence"/>
</dbReference>
<feature type="chain" id="PRO_5006068619" evidence="1">
    <location>
        <begin position="41"/>
        <end position="218"/>
    </location>
</feature>
<proteinExistence type="predicted"/>
<feature type="signal peptide" evidence="1">
    <location>
        <begin position="1"/>
        <end position="40"/>
    </location>
</feature>
<dbReference type="SUPFAM" id="SSF50370">
    <property type="entry name" value="Ricin B-like lectins"/>
    <property type="match status" value="1"/>
</dbReference>
<comment type="caution">
    <text evidence="2">The sequence shown here is derived from an EMBL/GenBank/DDBJ whole genome shotgun (WGS) entry which is preliminary data.</text>
</comment>
<dbReference type="RefSeq" id="WP_158894712.1">
    <property type="nucleotide sequence ID" value="NZ_BBNO01000008.1"/>
</dbReference>
<gene>
    <name evidence="2" type="ORF">TPA0598_08_00110</name>
</gene>
<reference evidence="3" key="1">
    <citation type="submission" date="2014-09" db="EMBL/GenBank/DDBJ databases">
        <title>Whole genome shotgun sequence of Streptomyces sp. NBRC 110027.</title>
        <authorList>
            <person name="Komaki H."/>
            <person name="Ichikawa N."/>
            <person name="Katano-Makiyama Y."/>
            <person name="Hosoyama A."/>
            <person name="Hashimoto M."/>
            <person name="Uohara A."/>
            <person name="Kitahashi Y."/>
            <person name="Ohji S."/>
            <person name="Kimura A."/>
            <person name="Yamazoe A."/>
            <person name="Igarashi Y."/>
            <person name="Fujita N."/>
        </authorList>
    </citation>
    <scope>NUCLEOTIDE SEQUENCE [LARGE SCALE GENOMIC DNA]</scope>
    <source>
        <strain evidence="3">NBRC 110027</strain>
    </source>
</reference>
<keyword evidence="3" id="KW-1185">Reference proteome</keyword>
<protein>
    <submittedName>
        <fullName evidence="2">Pyruvoyl-dependent arginine decarboxylase</fullName>
    </submittedName>
</protein>
<keyword evidence="1" id="KW-0732">Signal</keyword>